<feature type="region of interest" description="Disordered" evidence="1">
    <location>
        <begin position="91"/>
        <end position="120"/>
    </location>
</feature>
<sequence length="185" mass="19751">MTRRVHLNDLQLLLLAGASQRENGSLIPLPQACALEMPRLSKALASLVRRKLIEQRTVHDDSLTWRVDGDRKVGLFITAAGLAAISAHHAAGQEEAQGSDVQPAPAAHEAEAETQGKSRTSSKIASVITLLEREGGATLEELTGATGWLPHTARAALSGLRKKGHVIARTTLEGTSFYRIVPEAA</sequence>
<name>A0A0B1ZU21_9SPHN</name>
<dbReference type="InterPro" id="IPR021880">
    <property type="entry name" value="DUF3489"/>
</dbReference>
<dbReference type="STRING" id="1348853.LK12_07780"/>
<evidence type="ECO:0008006" key="4">
    <source>
        <dbReference type="Google" id="ProtNLM"/>
    </source>
</evidence>
<keyword evidence="3" id="KW-1185">Reference proteome</keyword>
<dbReference type="EMBL" id="JTDI01000002">
    <property type="protein sequence ID" value="KHK92648.1"/>
    <property type="molecule type" value="Genomic_DNA"/>
</dbReference>
<dbReference type="AlphaFoldDB" id="A0A0B1ZU21"/>
<dbReference type="Pfam" id="PF11994">
    <property type="entry name" value="DUF3489"/>
    <property type="match status" value="1"/>
</dbReference>
<dbReference type="Proteomes" id="UP000031057">
    <property type="component" value="Unassembled WGS sequence"/>
</dbReference>
<dbReference type="OrthoDB" id="7206991at2"/>
<dbReference type="RefSeq" id="WP_039281349.1">
    <property type="nucleotide sequence ID" value="NZ_JTDI01000002.1"/>
</dbReference>
<comment type="caution">
    <text evidence="2">The sequence shown here is derived from an EMBL/GenBank/DDBJ whole genome shotgun (WGS) entry which is preliminary data.</text>
</comment>
<accession>A0A0B1ZU21</accession>
<proteinExistence type="predicted"/>
<evidence type="ECO:0000256" key="1">
    <source>
        <dbReference type="SAM" id="MobiDB-lite"/>
    </source>
</evidence>
<evidence type="ECO:0000313" key="3">
    <source>
        <dbReference type="Proteomes" id="UP000031057"/>
    </source>
</evidence>
<organism evidence="2 3">
    <name type="scientific">Novosphingobium malaysiense</name>
    <dbReference type="NCBI Taxonomy" id="1348853"/>
    <lineage>
        <taxon>Bacteria</taxon>
        <taxon>Pseudomonadati</taxon>
        <taxon>Pseudomonadota</taxon>
        <taxon>Alphaproteobacteria</taxon>
        <taxon>Sphingomonadales</taxon>
        <taxon>Sphingomonadaceae</taxon>
        <taxon>Novosphingobium</taxon>
    </lineage>
</organism>
<gene>
    <name evidence="2" type="ORF">LK12_07780</name>
</gene>
<protein>
    <recommendedName>
        <fullName evidence="4">DUF3489 domain-containing protein</fullName>
    </recommendedName>
</protein>
<evidence type="ECO:0000313" key="2">
    <source>
        <dbReference type="EMBL" id="KHK92648.1"/>
    </source>
</evidence>
<reference evidence="2 3" key="1">
    <citation type="submission" date="2014-10" db="EMBL/GenBank/DDBJ databases">
        <title>Genome sequence of Novosphingobium malaysiense MUSC 273(T).</title>
        <authorList>
            <person name="Lee L.-H."/>
        </authorList>
    </citation>
    <scope>NUCLEOTIDE SEQUENCE [LARGE SCALE GENOMIC DNA]</scope>
    <source>
        <strain evidence="2 3">MUSC 273</strain>
    </source>
</reference>